<feature type="domain" description="Aminopeptidase N-like N-terminal" evidence="14">
    <location>
        <begin position="12"/>
        <end position="216"/>
    </location>
</feature>
<dbReference type="SUPFAM" id="SSF55486">
    <property type="entry name" value="Metalloproteases ('zincins'), catalytic domain"/>
    <property type="match status" value="1"/>
</dbReference>
<dbReference type="Pfam" id="PF01433">
    <property type="entry name" value="Peptidase_M1"/>
    <property type="match status" value="1"/>
</dbReference>
<dbReference type="InterPro" id="IPR014782">
    <property type="entry name" value="Peptidase_M1_dom"/>
</dbReference>
<dbReference type="InterPro" id="IPR001930">
    <property type="entry name" value="Peptidase_M1"/>
</dbReference>
<dbReference type="MEROPS" id="M01.A25"/>
<dbReference type="Proteomes" id="UP000007796">
    <property type="component" value="Unassembled WGS sequence"/>
</dbReference>
<keyword evidence="2 11" id="KW-0031">Aminopeptidase</keyword>
<protein>
    <recommendedName>
        <fullName evidence="11">Aminopeptidase</fullName>
        <ecNumber evidence="11">3.4.11.-</ecNumber>
    </recommendedName>
</protein>
<evidence type="ECO:0000313" key="16">
    <source>
        <dbReference type="Proteomes" id="UP000007796"/>
    </source>
</evidence>
<dbReference type="InterPro" id="IPR024571">
    <property type="entry name" value="ERAP1-like_C_dom"/>
</dbReference>
<evidence type="ECO:0000256" key="2">
    <source>
        <dbReference type="ARBA" id="ARBA00022438"/>
    </source>
</evidence>
<dbReference type="EC" id="3.4.11.-" evidence="11"/>
<evidence type="ECO:0000259" key="12">
    <source>
        <dbReference type="Pfam" id="PF01433"/>
    </source>
</evidence>
<feature type="binding site" evidence="9">
    <location>
        <position position="334"/>
    </location>
    <ligand>
        <name>Zn(2+)</name>
        <dbReference type="ChEBI" id="CHEBI:29105"/>
        <note>catalytic</note>
    </ligand>
</feature>
<proteinExistence type="inferred from homology"/>
<organism evidence="16">
    <name type="scientific">Grosmannia clavigera (strain kw1407 / UAMH 11150)</name>
    <name type="common">Blue stain fungus</name>
    <name type="synonym">Graphiocladiella clavigera</name>
    <dbReference type="NCBI Taxonomy" id="655863"/>
    <lineage>
        <taxon>Eukaryota</taxon>
        <taxon>Fungi</taxon>
        <taxon>Dikarya</taxon>
        <taxon>Ascomycota</taxon>
        <taxon>Pezizomycotina</taxon>
        <taxon>Sordariomycetes</taxon>
        <taxon>Sordariomycetidae</taxon>
        <taxon>Ophiostomatales</taxon>
        <taxon>Ophiostomataceae</taxon>
        <taxon>Leptographium</taxon>
    </lineage>
</organism>
<keyword evidence="3 11" id="KW-0645">Protease</keyword>
<dbReference type="Gene3D" id="2.60.40.1730">
    <property type="entry name" value="tricorn interacting facor f3 domain"/>
    <property type="match status" value="1"/>
</dbReference>
<dbReference type="GeneID" id="25980288"/>
<feature type="binding site" evidence="9">
    <location>
        <position position="338"/>
    </location>
    <ligand>
        <name>Zn(2+)</name>
        <dbReference type="ChEBI" id="CHEBI:29105"/>
        <note>catalytic</note>
    </ligand>
</feature>
<reference evidence="15 16" key="1">
    <citation type="journal article" date="2011" name="Proc. Natl. Acad. Sci. U.S.A.">
        <title>Genome and transcriptome analyses of the mountain pine beetle-fungal symbiont Grosmannia clavigera, a lodgepole pine pathogen.</title>
        <authorList>
            <person name="DiGuistini S."/>
            <person name="Wang Y."/>
            <person name="Liao N.Y."/>
            <person name="Taylor G."/>
            <person name="Tanguay P."/>
            <person name="Feau N."/>
            <person name="Henrissat B."/>
            <person name="Chan S.K."/>
            <person name="Hesse-Orce U."/>
            <person name="Alamouti S.M."/>
            <person name="Tsui C.K.M."/>
            <person name="Docking R.T."/>
            <person name="Levasseur A."/>
            <person name="Haridas S."/>
            <person name="Robertson G."/>
            <person name="Birol I."/>
            <person name="Holt R.A."/>
            <person name="Marra M.A."/>
            <person name="Hamelin R.C."/>
            <person name="Hirst M."/>
            <person name="Jones S.J.M."/>
            <person name="Bohlmann J."/>
            <person name="Breuil C."/>
        </authorList>
    </citation>
    <scope>NUCLEOTIDE SEQUENCE [LARGE SCALE GENOMIC DNA]</scope>
    <source>
        <strain evidence="16">kw1407 / UAMH 11150</strain>
    </source>
</reference>
<dbReference type="InterPro" id="IPR050344">
    <property type="entry name" value="Peptidase_M1_aminopeptidases"/>
</dbReference>
<dbReference type="AlphaFoldDB" id="F0X7L7"/>
<dbReference type="GO" id="GO:0008270">
    <property type="term" value="F:zinc ion binding"/>
    <property type="evidence" value="ECO:0007669"/>
    <property type="project" value="UniProtKB-UniRule"/>
</dbReference>
<evidence type="ECO:0000313" key="15">
    <source>
        <dbReference type="EMBL" id="EFX06492.1"/>
    </source>
</evidence>
<evidence type="ECO:0000256" key="4">
    <source>
        <dbReference type="ARBA" id="ARBA00022723"/>
    </source>
</evidence>
<comment type="cofactor">
    <cofactor evidence="9 11">
        <name>Zn(2+)</name>
        <dbReference type="ChEBI" id="CHEBI:29105"/>
    </cofactor>
    <text evidence="9 11">Binds 1 zinc ion per subunit.</text>
</comment>
<dbReference type="SUPFAM" id="SSF63737">
    <property type="entry name" value="Leukotriene A4 hydrolase N-terminal domain"/>
    <property type="match status" value="1"/>
</dbReference>
<dbReference type="FunFam" id="1.10.390.10:FF:000001">
    <property type="entry name" value="Aminopeptidase"/>
    <property type="match status" value="1"/>
</dbReference>
<keyword evidence="5 11" id="KW-0378">Hydrolase</keyword>
<keyword evidence="7 11" id="KW-0482">Metalloprotease</keyword>
<dbReference type="InParanoid" id="F0X7L7"/>
<comment type="similarity">
    <text evidence="1 11">Belongs to the peptidase M1 family.</text>
</comment>
<dbReference type="Gene3D" id="1.25.50.20">
    <property type="match status" value="1"/>
</dbReference>
<feature type="active site" description="Proton acceptor" evidence="8">
    <location>
        <position position="335"/>
    </location>
</feature>
<evidence type="ECO:0000256" key="10">
    <source>
        <dbReference type="PIRSR" id="PIRSR634016-4"/>
    </source>
</evidence>
<dbReference type="EMBL" id="GL629729">
    <property type="protein sequence ID" value="EFX06492.1"/>
    <property type="molecule type" value="Genomic_DNA"/>
</dbReference>
<evidence type="ECO:0000256" key="9">
    <source>
        <dbReference type="PIRSR" id="PIRSR634016-3"/>
    </source>
</evidence>
<dbReference type="Pfam" id="PF17900">
    <property type="entry name" value="Peptidase_M1_N"/>
    <property type="match status" value="1"/>
</dbReference>
<evidence type="ECO:0000256" key="7">
    <source>
        <dbReference type="ARBA" id="ARBA00023049"/>
    </source>
</evidence>
<dbReference type="HOGENOM" id="CLU_003705_0_2_1"/>
<dbReference type="Gene3D" id="2.60.40.1910">
    <property type="match status" value="1"/>
</dbReference>
<dbReference type="InterPro" id="IPR042097">
    <property type="entry name" value="Aminopeptidase_N-like_N_sf"/>
</dbReference>
<evidence type="ECO:0000259" key="14">
    <source>
        <dbReference type="Pfam" id="PF17900"/>
    </source>
</evidence>
<feature type="domain" description="Peptidase M1 membrane alanine aminopeptidase" evidence="12">
    <location>
        <begin position="262"/>
        <end position="479"/>
    </location>
</feature>
<dbReference type="GO" id="GO:0006508">
    <property type="term" value="P:proteolysis"/>
    <property type="evidence" value="ECO:0007669"/>
    <property type="project" value="UniProtKB-KW"/>
</dbReference>
<dbReference type="GO" id="GO:0005737">
    <property type="term" value="C:cytoplasm"/>
    <property type="evidence" value="ECO:0007669"/>
    <property type="project" value="TreeGrafter"/>
</dbReference>
<feature type="site" description="Transition state stabilizer" evidence="10">
    <location>
        <position position="420"/>
    </location>
</feature>
<keyword evidence="4 9" id="KW-0479">Metal-binding</keyword>
<dbReference type="RefSeq" id="XP_014175974.1">
    <property type="nucleotide sequence ID" value="XM_014320499.1"/>
</dbReference>
<dbReference type="InterPro" id="IPR045357">
    <property type="entry name" value="Aminopeptidase_N-like_N"/>
</dbReference>
<evidence type="ECO:0000256" key="1">
    <source>
        <dbReference type="ARBA" id="ARBA00010136"/>
    </source>
</evidence>
<keyword evidence="16" id="KW-1185">Reference proteome</keyword>
<sequence length="904" mass="99410">MADREILPGNFVPSHYQLRITDLDFVQWQYRGTVVIDGRLAETTTEVVLNAFELDIDSASLAVIDESGTTTLTRTAAISYDTERQRAVLDFGKDSVPASERASLTLAFGGRLNHDLAGFYRSQYRAAGSDKTAVAPSTPHDDEYHYMLSTQFEACDARRAFPCFDEPSLKATFDFGIEIPVDLVALSNMPVREEQATKAETKMVLFETTPVMSTYLLAWAVGDFEYVEAETQRTYSVAGSEQKQRLPVRVYTTRGLSEQGRWALQHAPAYIDFFSDRFGIDYPLPKADILAVHEFTHGAMENWGLVTYRTTAILFDEQRSEGRARNRIAYIVAHELAHQWFGNLVTMDWWDELWLNEGFATWAGWLATEALHPDWDVWAQFVNEGMAKALRLDGLRSSHPIQVPVRDALAVNQVFDAISYLKGCSVIRMLADHVGTDVFLAGVSAYLKRHRYGNAKTTDLWAALSAESGQDIDQLMTPWIARVGFPVVTVEEAREDSDGQTTLTVRQSRFLSTGDVSPDDDETVWWVPLGSGTQTAVQTKTKLALTSRQADIPVRSDFYVLNAGATGFYHTSYPPARLARLATQLDRLQTADKIAIAASAADLAFAGCASTPALLAFLDGFAAETHVRVLGQALDGLALVQDVFGSDPVIGRGLRAYVLRLIDHSLSALGWEDQTSTDSDADYGRAELRKRLLTTAIDNGHAGLTAEAVARFDAYVADPTAHPLQADHRGPVFLAAVRADPVRTVPLLMTESRSSTAPDGREVAVVALGQTCDPAVVADTLLPFLFSSAVPAADVHIMAAGLAAHDTTRPLLWHYIQQQWDDGGAVANRLAGNPILLDRFVGVSLARFADLADLAQIDAFFATRSTAGFDRTLAIAKEAIRARAAYRSRDETPLRDWLLAHGYA</sequence>
<evidence type="ECO:0000256" key="6">
    <source>
        <dbReference type="ARBA" id="ARBA00022833"/>
    </source>
</evidence>
<evidence type="ECO:0000256" key="11">
    <source>
        <dbReference type="RuleBase" id="RU364040"/>
    </source>
</evidence>
<accession>F0X7L7</accession>
<evidence type="ECO:0000256" key="8">
    <source>
        <dbReference type="PIRSR" id="PIRSR634016-1"/>
    </source>
</evidence>
<evidence type="ECO:0000256" key="3">
    <source>
        <dbReference type="ARBA" id="ARBA00022670"/>
    </source>
</evidence>
<name>F0X7L7_GROCL</name>
<dbReference type="PANTHER" id="PTHR11533:SF171">
    <property type="entry name" value="AMINOPEPTIDASE"/>
    <property type="match status" value="1"/>
</dbReference>
<keyword evidence="6 9" id="KW-0862">Zinc</keyword>
<dbReference type="FunFam" id="2.60.40.1730:FF:000002">
    <property type="entry name" value="Aminopeptidase"/>
    <property type="match status" value="1"/>
</dbReference>
<evidence type="ECO:0000259" key="13">
    <source>
        <dbReference type="Pfam" id="PF11838"/>
    </source>
</evidence>
<dbReference type="InterPro" id="IPR034016">
    <property type="entry name" value="M1_APN-typ"/>
</dbReference>
<evidence type="ECO:0000256" key="5">
    <source>
        <dbReference type="ARBA" id="ARBA00022801"/>
    </source>
</evidence>
<dbReference type="InterPro" id="IPR027268">
    <property type="entry name" value="Peptidase_M4/M1_CTD_sf"/>
</dbReference>
<gene>
    <name evidence="15" type="ORF">CMQ_6813</name>
</gene>
<dbReference type="PRINTS" id="PR00756">
    <property type="entry name" value="ALADIPTASE"/>
</dbReference>
<dbReference type="GO" id="GO:0043171">
    <property type="term" value="P:peptide catabolic process"/>
    <property type="evidence" value="ECO:0007669"/>
    <property type="project" value="TreeGrafter"/>
</dbReference>
<dbReference type="Gene3D" id="1.10.390.10">
    <property type="entry name" value="Neutral Protease Domain 2"/>
    <property type="match status" value="1"/>
</dbReference>
<dbReference type="PANTHER" id="PTHR11533">
    <property type="entry name" value="PROTEASE M1 ZINC METALLOPROTEASE"/>
    <property type="match status" value="1"/>
</dbReference>
<dbReference type="GO" id="GO:0016020">
    <property type="term" value="C:membrane"/>
    <property type="evidence" value="ECO:0007669"/>
    <property type="project" value="TreeGrafter"/>
</dbReference>
<dbReference type="GO" id="GO:0042277">
    <property type="term" value="F:peptide binding"/>
    <property type="evidence" value="ECO:0007669"/>
    <property type="project" value="TreeGrafter"/>
</dbReference>
<dbReference type="GO" id="GO:0070006">
    <property type="term" value="F:metalloaminopeptidase activity"/>
    <property type="evidence" value="ECO:0007669"/>
    <property type="project" value="TreeGrafter"/>
</dbReference>
<dbReference type="OrthoDB" id="10031169at2759"/>
<dbReference type="STRING" id="655863.F0X7L7"/>
<feature type="binding site" evidence="9">
    <location>
        <position position="357"/>
    </location>
    <ligand>
        <name>Zn(2+)</name>
        <dbReference type="ChEBI" id="CHEBI:29105"/>
        <note>catalytic</note>
    </ligand>
</feature>
<dbReference type="eggNOG" id="KOG1046">
    <property type="taxonomic scope" value="Eukaryota"/>
</dbReference>
<dbReference type="CDD" id="cd09601">
    <property type="entry name" value="M1_APN-Q_like"/>
    <property type="match status" value="1"/>
</dbReference>
<feature type="domain" description="ERAP1-like C-terminal" evidence="13">
    <location>
        <begin position="558"/>
        <end position="882"/>
    </location>
</feature>
<dbReference type="Pfam" id="PF11838">
    <property type="entry name" value="ERAP1_C"/>
    <property type="match status" value="1"/>
</dbReference>